<organism evidence="1 2">
    <name type="scientific">Larimichthys crocea</name>
    <name type="common">Large yellow croaker</name>
    <name type="synonym">Pseudosciaena crocea</name>
    <dbReference type="NCBI Taxonomy" id="215358"/>
    <lineage>
        <taxon>Eukaryota</taxon>
        <taxon>Metazoa</taxon>
        <taxon>Chordata</taxon>
        <taxon>Craniata</taxon>
        <taxon>Vertebrata</taxon>
        <taxon>Euteleostomi</taxon>
        <taxon>Actinopterygii</taxon>
        <taxon>Neopterygii</taxon>
        <taxon>Teleostei</taxon>
        <taxon>Neoteleostei</taxon>
        <taxon>Acanthomorphata</taxon>
        <taxon>Eupercaria</taxon>
        <taxon>Sciaenidae</taxon>
        <taxon>Larimichthys</taxon>
    </lineage>
</organism>
<accession>A0ACD3QWT8</accession>
<evidence type="ECO:0000313" key="1">
    <source>
        <dbReference type="EMBL" id="TMS11610.1"/>
    </source>
</evidence>
<gene>
    <name evidence="1" type="ORF">E3U43_019001</name>
</gene>
<sequence>MTCFHIWRRTAGGFPSTTCCTKSHHSMAKQETDSARRFPWRRRPSAANQPPSLDFSLESLNKLNHSSSCSGSLYPDAGLGSRRGDCHADAGKSVEDCCKVDEPSSSSFSSKPGADPVGSLSDSLYDSFSSCTSQGSNDV</sequence>
<name>A0ACD3QWT8_LARCR</name>
<comment type="caution">
    <text evidence="1">The sequence shown here is derived from an EMBL/GenBank/DDBJ whole genome shotgun (WGS) entry which is preliminary data.</text>
</comment>
<protein>
    <submittedName>
        <fullName evidence="1">Uncharacterized protein</fullName>
    </submittedName>
</protein>
<evidence type="ECO:0000313" key="2">
    <source>
        <dbReference type="Proteomes" id="UP000793456"/>
    </source>
</evidence>
<proteinExistence type="predicted"/>
<dbReference type="EMBL" id="CM011686">
    <property type="protein sequence ID" value="TMS11610.1"/>
    <property type="molecule type" value="Genomic_DNA"/>
</dbReference>
<reference evidence="1" key="1">
    <citation type="submission" date="2018-11" db="EMBL/GenBank/DDBJ databases">
        <title>The sequence and de novo assembly of Larimichthys crocea genome using PacBio and Hi-C technologies.</title>
        <authorList>
            <person name="Xu P."/>
            <person name="Chen B."/>
            <person name="Zhou Z."/>
            <person name="Ke Q."/>
            <person name="Wu Y."/>
            <person name="Bai H."/>
            <person name="Pu F."/>
        </authorList>
    </citation>
    <scope>NUCLEOTIDE SEQUENCE</scope>
    <source>
        <tissue evidence="1">Muscle</tissue>
    </source>
</reference>
<keyword evidence="2" id="KW-1185">Reference proteome</keyword>
<dbReference type="Proteomes" id="UP000793456">
    <property type="component" value="Chromosome XIII"/>
</dbReference>